<dbReference type="KEGG" id="ahel:Q31a_38430"/>
<proteinExistence type="predicted"/>
<evidence type="ECO:0000313" key="1">
    <source>
        <dbReference type="EMBL" id="QDV25517.1"/>
    </source>
</evidence>
<evidence type="ECO:0000313" key="2">
    <source>
        <dbReference type="Proteomes" id="UP000318017"/>
    </source>
</evidence>
<reference evidence="1 2" key="1">
    <citation type="submission" date="2019-02" db="EMBL/GenBank/DDBJ databases">
        <title>Deep-cultivation of Planctomycetes and their phenomic and genomic characterization uncovers novel biology.</title>
        <authorList>
            <person name="Wiegand S."/>
            <person name="Jogler M."/>
            <person name="Boedeker C."/>
            <person name="Pinto D."/>
            <person name="Vollmers J."/>
            <person name="Rivas-Marin E."/>
            <person name="Kohn T."/>
            <person name="Peeters S.H."/>
            <person name="Heuer A."/>
            <person name="Rast P."/>
            <person name="Oberbeckmann S."/>
            <person name="Bunk B."/>
            <person name="Jeske O."/>
            <person name="Meyerdierks A."/>
            <person name="Storesund J.E."/>
            <person name="Kallscheuer N."/>
            <person name="Luecker S."/>
            <person name="Lage O.M."/>
            <person name="Pohl T."/>
            <person name="Merkel B.J."/>
            <person name="Hornburger P."/>
            <person name="Mueller R.-W."/>
            <person name="Bruemmer F."/>
            <person name="Labrenz M."/>
            <person name="Spormann A.M."/>
            <person name="Op den Camp H."/>
            <person name="Overmann J."/>
            <person name="Amann R."/>
            <person name="Jetten M.S.M."/>
            <person name="Mascher T."/>
            <person name="Medema M.H."/>
            <person name="Devos D.P."/>
            <person name="Kaster A.-K."/>
            <person name="Ovreas L."/>
            <person name="Rohde M."/>
            <person name="Galperin M.Y."/>
            <person name="Jogler C."/>
        </authorList>
    </citation>
    <scope>NUCLEOTIDE SEQUENCE [LARGE SCALE GENOMIC DNA]</scope>
    <source>
        <strain evidence="1 2">Q31a</strain>
    </source>
</reference>
<organism evidence="1 2">
    <name type="scientific">Aureliella helgolandensis</name>
    <dbReference type="NCBI Taxonomy" id="2527968"/>
    <lineage>
        <taxon>Bacteria</taxon>
        <taxon>Pseudomonadati</taxon>
        <taxon>Planctomycetota</taxon>
        <taxon>Planctomycetia</taxon>
        <taxon>Pirellulales</taxon>
        <taxon>Pirellulaceae</taxon>
        <taxon>Aureliella</taxon>
    </lineage>
</organism>
<dbReference type="EMBL" id="CP036298">
    <property type="protein sequence ID" value="QDV25517.1"/>
    <property type="molecule type" value="Genomic_DNA"/>
</dbReference>
<keyword evidence="2" id="KW-1185">Reference proteome</keyword>
<protein>
    <submittedName>
        <fullName evidence="1">Uncharacterized protein</fullName>
    </submittedName>
</protein>
<accession>A0A518GA97</accession>
<name>A0A518GA97_9BACT</name>
<dbReference type="Proteomes" id="UP000318017">
    <property type="component" value="Chromosome"/>
</dbReference>
<gene>
    <name evidence="1" type="ORF">Q31a_38430</name>
</gene>
<dbReference type="AlphaFoldDB" id="A0A518GA97"/>
<sequence length="64" mass="7222">MTAQLRERSLPNSSLSQLPIKVTFSSLSTFNKALPTPTPTECIIAINRYNFIISINHSEFPNDR</sequence>